<proteinExistence type="inferred from homology"/>
<reference evidence="2 3" key="1">
    <citation type="submission" date="2021-01" db="EMBL/GenBank/DDBJ databases">
        <title>Whole genome shotgun sequence of Planotetraspora mira NBRC 15435.</title>
        <authorList>
            <person name="Komaki H."/>
            <person name="Tamura T."/>
        </authorList>
    </citation>
    <scope>NUCLEOTIDE SEQUENCE [LARGE SCALE GENOMIC DNA]</scope>
    <source>
        <strain evidence="2 3">NBRC 15435</strain>
    </source>
</reference>
<evidence type="ECO:0000256" key="1">
    <source>
        <dbReference type="ARBA" id="ARBA00006987"/>
    </source>
</evidence>
<evidence type="ECO:0000313" key="3">
    <source>
        <dbReference type="Proteomes" id="UP000650628"/>
    </source>
</evidence>
<dbReference type="AlphaFoldDB" id="A0A8J3TU20"/>
<dbReference type="PANTHER" id="PTHR42928:SF3">
    <property type="entry name" value="UPF0065 PROTEIN YFLP"/>
    <property type="match status" value="1"/>
</dbReference>
<evidence type="ECO:0000313" key="2">
    <source>
        <dbReference type="EMBL" id="GII32244.1"/>
    </source>
</evidence>
<organism evidence="2 3">
    <name type="scientific">Planotetraspora mira</name>
    <dbReference type="NCBI Taxonomy" id="58121"/>
    <lineage>
        <taxon>Bacteria</taxon>
        <taxon>Bacillati</taxon>
        <taxon>Actinomycetota</taxon>
        <taxon>Actinomycetes</taxon>
        <taxon>Streptosporangiales</taxon>
        <taxon>Streptosporangiaceae</taxon>
        <taxon>Planotetraspora</taxon>
    </lineage>
</organism>
<dbReference type="InterPro" id="IPR005064">
    <property type="entry name" value="BUG"/>
</dbReference>
<dbReference type="Pfam" id="PF03401">
    <property type="entry name" value="TctC"/>
    <property type="match status" value="1"/>
</dbReference>
<dbReference type="PIRSF" id="PIRSF017082">
    <property type="entry name" value="YflP"/>
    <property type="match status" value="1"/>
</dbReference>
<protein>
    <submittedName>
        <fullName evidence="2">C4-dicarboxylate ABC transporter substrate-binding protein</fullName>
    </submittedName>
</protein>
<gene>
    <name evidence="2" type="ORF">Pmi06nite_56860</name>
</gene>
<name>A0A8J3TU20_9ACTN</name>
<comment type="similarity">
    <text evidence="1">Belongs to the UPF0065 (bug) family.</text>
</comment>
<dbReference type="SUPFAM" id="SSF53850">
    <property type="entry name" value="Periplasmic binding protein-like II"/>
    <property type="match status" value="1"/>
</dbReference>
<accession>A0A8J3TU20</accession>
<dbReference type="Gene3D" id="3.40.190.150">
    <property type="entry name" value="Bordetella uptake gene, domain 1"/>
    <property type="match status" value="1"/>
</dbReference>
<sequence length="337" mass="35402">MISRTLSVCRLLRGEDADVRRRTVFALGAGVVALAAGCGTADPPIQREIGFVVPGPSAGQSAAFARVMKSLIEHRRWARKVGISSQPGGGGTLAIARFVAAGRQGDLMVADPALVAVAAMDRTTPFVGGTWPLARLAGQWEVLVTSPGSRFRTFDDFAAALLRDPAGPKVAGGATGGPDHLLYGLTAQGLGADTRLLDYAPFPDCAQAVEAIVDGRVAIGFGGHRDVAAHIRAGRLRPLAVSASQRLAGVDAPTLIESGVRLIYANWWGLLASRTLGETQRDALLALCQAIGESSAWEQACARNGWTPMLLAGDDFRQWFEAEAGRTKQLLGDLGLL</sequence>
<comment type="caution">
    <text evidence="2">The sequence shown here is derived from an EMBL/GenBank/DDBJ whole genome shotgun (WGS) entry which is preliminary data.</text>
</comment>
<keyword evidence="3" id="KW-1185">Reference proteome</keyword>
<dbReference type="InterPro" id="IPR042100">
    <property type="entry name" value="Bug_dom1"/>
</dbReference>
<dbReference type="EMBL" id="BOOO01000034">
    <property type="protein sequence ID" value="GII32244.1"/>
    <property type="molecule type" value="Genomic_DNA"/>
</dbReference>
<dbReference type="Proteomes" id="UP000650628">
    <property type="component" value="Unassembled WGS sequence"/>
</dbReference>
<dbReference type="Gene3D" id="3.40.190.10">
    <property type="entry name" value="Periplasmic binding protein-like II"/>
    <property type="match status" value="1"/>
</dbReference>
<dbReference type="PANTHER" id="PTHR42928">
    <property type="entry name" value="TRICARBOXYLATE-BINDING PROTEIN"/>
    <property type="match status" value="1"/>
</dbReference>